<proteinExistence type="predicted"/>
<evidence type="ECO:0000256" key="1">
    <source>
        <dbReference type="SAM" id="MobiDB-lite"/>
    </source>
</evidence>
<reference evidence="2" key="1">
    <citation type="journal article" date="2020" name="Nature">
        <title>Giant virus diversity and host interactions through global metagenomics.</title>
        <authorList>
            <person name="Schulz F."/>
            <person name="Roux S."/>
            <person name="Paez-Espino D."/>
            <person name="Jungbluth S."/>
            <person name="Walsh D.A."/>
            <person name="Denef V.J."/>
            <person name="McMahon K.D."/>
            <person name="Konstantinidis K.T."/>
            <person name="Eloe-Fadrosh E.A."/>
            <person name="Kyrpides N.C."/>
            <person name="Woyke T."/>
        </authorList>
    </citation>
    <scope>NUCLEOTIDE SEQUENCE</scope>
    <source>
        <strain evidence="2">GVMAG-M-3300027963-9</strain>
    </source>
</reference>
<accession>A0A6C0LMT7</accession>
<dbReference type="AlphaFoldDB" id="A0A6C0LMT7"/>
<dbReference type="EMBL" id="MN740537">
    <property type="protein sequence ID" value="QHU32246.1"/>
    <property type="molecule type" value="Genomic_DNA"/>
</dbReference>
<evidence type="ECO:0000313" key="2">
    <source>
        <dbReference type="EMBL" id="QHU32246.1"/>
    </source>
</evidence>
<protein>
    <submittedName>
        <fullName evidence="2">Uncharacterized protein</fullName>
    </submittedName>
</protein>
<feature type="region of interest" description="Disordered" evidence="1">
    <location>
        <begin position="139"/>
        <end position="159"/>
    </location>
</feature>
<sequence>MNQDSSSRGKTYRKSHTVLDVSGAVALGFYEKTFQFLHQDAENALHRPWHKIERGLRIGRLREFVEREKARLNLNEEDEDLLFKLLIKGLDRKVLNSKASVTYDSEKEQITEIKGLVAHTTAAGPVKFSLIEKKAVVTQKRRGKEPATTTTRVDGPASE</sequence>
<name>A0A6C0LMT7_9ZZZZ</name>
<organism evidence="2">
    <name type="scientific">viral metagenome</name>
    <dbReference type="NCBI Taxonomy" id="1070528"/>
    <lineage>
        <taxon>unclassified sequences</taxon>
        <taxon>metagenomes</taxon>
        <taxon>organismal metagenomes</taxon>
    </lineage>
</organism>